<organism evidence="2 3">
    <name type="scientific">Vanilla planifolia</name>
    <name type="common">Vanilla</name>
    <dbReference type="NCBI Taxonomy" id="51239"/>
    <lineage>
        <taxon>Eukaryota</taxon>
        <taxon>Viridiplantae</taxon>
        <taxon>Streptophyta</taxon>
        <taxon>Embryophyta</taxon>
        <taxon>Tracheophyta</taxon>
        <taxon>Spermatophyta</taxon>
        <taxon>Magnoliopsida</taxon>
        <taxon>Liliopsida</taxon>
        <taxon>Asparagales</taxon>
        <taxon>Orchidaceae</taxon>
        <taxon>Vanilloideae</taxon>
        <taxon>Vanilleae</taxon>
        <taxon>Vanilla</taxon>
    </lineage>
</organism>
<dbReference type="Proteomes" id="UP000639772">
    <property type="component" value="Chromosome 6"/>
</dbReference>
<dbReference type="EMBL" id="JADCNM010000006">
    <property type="protein sequence ID" value="KAG0478622.1"/>
    <property type="molecule type" value="Genomic_DNA"/>
</dbReference>
<accession>A0A835R1S1</accession>
<gene>
    <name evidence="2" type="ORF">HPP92_013341</name>
</gene>
<feature type="region of interest" description="Disordered" evidence="1">
    <location>
        <begin position="46"/>
        <end position="75"/>
    </location>
</feature>
<evidence type="ECO:0000313" key="3">
    <source>
        <dbReference type="Proteomes" id="UP000639772"/>
    </source>
</evidence>
<sequence>MAQNTHNGHISTHAIEASENFMNSPTWSAGDGVRLQPLLEIESLRLGTGKNPPTTIANGSISPDGSLITNTGHSGNLPSPIPKEVFFSSDLAAGLLGRKVDEKKDSFSGRSRQLVRLLSCLLLLPTSREHQWKGRWREVKRKALSMQMIWLKLGRMLGPQPNKT</sequence>
<evidence type="ECO:0000256" key="1">
    <source>
        <dbReference type="SAM" id="MobiDB-lite"/>
    </source>
</evidence>
<comment type="caution">
    <text evidence="2">The sequence shown here is derived from an EMBL/GenBank/DDBJ whole genome shotgun (WGS) entry which is preliminary data.</text>
</comment>
<proteinExistence type="predicted"/>
<feature type="compositionally biased region" description="Polar residues" evidence="1">
    <location>
        <begin position="51"/>
        <end position="75"/>
    </location>
</feature>
<reference evidence="2 3" key="1">
    <citation type="journal article" date="2020" name="Nat. Food">
        <title>A phased Vanilla planifolia genome enables genetic improvement of flavour and production.</title>
        <authorList>
            <person name="Hasing T."/>
            <person name="Tang H."/>
            <person name="Brym M."/>
            <person name="Khazi F."/>
            <person name="Huang T."/>
            <person name="Chambers A.H."/>
        </authorList>
    </citation>
    <scope>NUCLEOTIDE SEQUENCE [LARGE SCALE GENOMIC DNA]</scope>
    <source>
        <tissue evidence="2">Leaf</tissue>
    </source>
</reference>
<protein>
    <submittedName>
        <fullName evidence="2">Uncharacterized protein</fullName>
    </submittedName>
</protein>
<evidence type="ECO:0000313" key="2">
    <source>
        <dbReference type="EMBL" id="KAG0478622.1"/>
    </source>
</evidence>
<dbReference type="AlphaFoldDB" id="A0A835R1S1"/>
<name>A0A835R1S1_VANPL</name>